<feature type="compositionally biased region" description="Acidic residues" evidence="1">
    <location>
        <begin position="22"/>
        <end position="33"/>
    </location>
</feature>
<evidence type="ECO:0000313" key="2">
    <source>
        <dbReference type="EMBL" id="RKP13203.1"/>
    </source>
</evidence>
<evidence type="ECO:0000256" key="1">
    <source>
        <dbReference type="SAM" id="MobiDB-lite"/>
    </source>
</evidence>
<name>A0A4P9Y335_9FUNG</name>
<evidence type="ECO:0000313" key="3">
    <source>
        <dbReference type="Proteomes" id="UP000267251"/>
    </source>
</evidence>
<keyword evidence="3" id="KW-1185">Reference proteome</keyword>
<dbReference type="EMBL" id="KZ988083">
    <property type="protein sequence ID" value="RKP13203.1"/>
    <property type="molecule type" value="Genomic_DNA"/>
</dbReference>
<protein>
    <submittedName>
        <fullName evidence="2">Uncharacterized protein</fullName>
    </submittedName>
</protein>
<accession>A0A4P9Y335</accession>
<reference evidence="3" key="1">
    <citation type="journal article" date="2018" name="Nat. Microbiol.">
        <title>Leveraging single-cell genomics to expand the fungal tree of life.</title>
        <authorList>
            <person name="Ahrendt S.R."/>
            <person name="Quandt C.A."/>
            <person name="Ciobanu D."/>
            <person name="Clum A."/>
            <person name="Salamov A."/>
            <person name="Andreopoulos B."/>
            <person name="Cheng J.F."/>
            <person name="Woyke T."/>
            <person name="Pelin A."/>
            <person name="Henrissat B."/>
            <person name="Reynolds N.K."/>
            <person name="Benny G.L."/>
            <person name="Smith M.E."/>
            <person name="James T.Y."/>
            <person name="Grigoriev I.V."/>
        </authorList>
    </citation>
    <scope>NUCLEOTIDE SEQUENCE [LARGE SCALE GENOMIC DNA]</scope>
</reference>
<gene>
    <name evidence="2" type="ORF">BJ684DRAFT_16380</name>
</gene>
<proteinExistence type="predicted"/>
<feature type="compositionally biased region" description="Acidic residues" evidence="1">
    <location>
        <begin position="95"/>
        <end position="107"/>
    </location>
</feature>
<feature type="compositionally biased region" description="Basic and acidic residues" evidence="1">
    <location>
        <begin position="52"/>
        <end position="69"/>
    </location>
</feature>
<sequence>MGAPGPHGDTKAVAAVVVVNGEGEEEEEEEEEEAKVTGSFPGPLGVGIGEGEASRVKAERSLDGRRDAGELTGHYRTWKEREGKGGKKKIKIANEEEGASDESDTDALETRDELQASLDRMGGNSALSCFADNLVGRVGIEERFKTTVDLQER</sequence>
<feature type="region of interest" description="Disordered" evidence="1">
    <location>
        <begin position="20"/>
        <end position="110"/>
    </location>
</feature>
<dbReference type="AlphaFoldDB" id="A0A4P9Y335"/>
<dbReference type="Proteomes" id="UP000267251">
    <property type="component" value="Unassembled WGS sequence"/>
</dbReference>
<organism evidence="2 3">
    <name type="scientific">Piptocephalis cylindrospora</name>
    <dbReference type="NCBI Taxonomy" id="1907219"/>
    <lineage>
        <taxon>Eukaryota</taxon>
        <taxon>Fungi</taxon>
        <taxon>Fungi incertae sedis</taxon>
        <taxon>Zoopagomycota</taxon>
        <taxon>Zoopagomycotina</taxon>
        <taxon>Zoopagomycetes</taxon>
        <taxon>Zoopagales</taxon>
        <taxon>Piptocephalidaceae</taxon>
        <taxon>Piptocephalis</taxon>
    </lineage>
</organism>